<proteinExistence type="predicted"/>
<organism evidence="2 3">
    <name type="scientific">Leucobacter insecticola</name>
    <dbReference type="NCBI Taxonomy" id="2714934"/>
    <lineage>
        <taxon>Bacteria</taxon>
        <taxon>Bacillati</taxon>
        <taxon>Actinomycetota</taxon>
        <taxon>Actinomycetes</taxon>
        <taxon>Micrococcales</taxon>
        <taxon>Microbacteriaceae</taxon>
        <taxon>Leucobacter</taxon>
    </lineage>
</organism>
<accession>A0A6G8FJ71</accession>
<feature type="transmembrane region" description="Helical" evidence="1">
    <location>
        <begin position="47"/>
        <end position="67"/>
    </location>
</feature>
<evidence type="ECO:0000256" key="1">
    <source>
        <dbReference type="SAM" id="Phobius"/>
    </source>
</evidence>
<protein>
    <submittedName>
        <fullName evidence="2">Uncharacterized protein</fullName>
    </submittedName>
</protein>
<sequence>MTITDEELDSRLRAVTSPTPGIDQAAASIIIREAARLAGKRKRRRNWLVPTAIITAGTLAIPTAAVAERFFAAQTRTFGGNYSEEMLGDEWITNEASDFPAYVASQAPRNLPVPESFDWDAASAEIVSRYVEPSQLQRIHIESDYERLIWIAWIAEWLDADRANDEVRRTTAFEAMLGAPAWEGFTESDGGGIRMLIWVSLLRYAQGDARERTEVIQTLWQQERGPAKIGEAPEPEFLLYWDGVDRQDLINDTLNEWEGFIEPYGVLDQESPVWEAYERELVRLEAETRAALGDAR</sequence>
<gene>
    <name evidence="2" type="ORF">G7067_08175</name>
</gene>
<keyword evidence="3" id="KW-1185">Reference proteome</keyword>
<dbReference type="RefSeq" id="WP_166323391.1">
    <property type="nucleotide sequence ID" value="NZ_CP049934.1"/>
</dbReference>
<evidence type="ECO:0000313" key="3">
    <source>
        <dbReference type="Proteomes" id="UP000501387"/>
    </source>
</evidence>
<dbReference type="Proteomes" id="UP000501387">
    <property type="component" value="Chromosome"/>
</dbReference>
<keyword evidence="1" id="KW-0812">Transmembrane</keyword>
<name>A0A6G8FJ71_9MICO</name>
<dbReference type="EMBL" id="CP049934">
    <property type="protein sequence ID" value="QIM16404.1"/>
    <property type="molecule type" value="Genomic_DNA"/>
</dbReference>
<keyword evidence="1" id="KW-1133">Transmembrane helix</keyword>
<reference evidence="2 3" key="1">
    <citation type="submission" date="2020-03" db="EMBL/GenBank/DDBJ databases">
        <title>Leucobacter sp. nov., isolated from beetles.</title>
        <authorList>
            <person name="Hyun D.-W."/>
            <person name="Bae J.-W."/>
        </authorList>
    </citation>
    <scope>NUCLEOTIDE SEQUENCE [LARGE SCALE GENOMIC DNA]</scope>
    <source>
        <strain evidence="2 3">HDW9B</strain>
    </source>
</reference>
<dbReference type="KEGG" id="lins:G7067_08175"/>
<evidence type="ECO:0000313" key="2">
    <source>
        <dbReference type="EMBL" id="QIM16404.1"/>
    </source>
</evidence>
<keyword evidence="1" id="KW-0472">Membrane</keyword>
<dbReference type="AlphaFoldDB" id="A0A6G8FJ71"/>